<dbReference type="HOGENOM" id="CLU_2472838_0_0_1"/>
<keyword evidence="2" id="KW-1185">Reference proteome</keyword>
<dbReference type="EnsemblPlants" id="OMERI05G23940.6">
    <property type="protein sequence ID" value="OMERI05G23940.6"/>
    <property type="gene ID" value="OMERI05G23940"/>
</dbReference>
<proteinExistence type="predicted"/>
<evidence type="ECO:0000313" key="2">
    <source>
        <dbReference type="Proteomes" id="UP000008021"/>
    </source>
</evidence>
<name>A0A0E0DV93_9ORYZ</name>
<dbReference type="Gramene" id="OMERI05G23940.6">
    <property type="protein sequence ID" value="OMERI05G23940.6"/>
    <property type="gene ID" value="OMERI05G23940"/>
</dbReference>
<dbReference type="Proteomes" id="UP000008021">
    <property type="component" value="Chromosome 5"/>
</dbReference>
<reference evidence="1" key="1">
    <citation type="submission" date="2015-04" db="UniProtKB">
        <authorList>
            <consortium name="EnsemblPlants"/>
        </authorList>
    </citation>
    <scope>IDENTIFICATION</scope>
</reference>
<organism evidence="1">
    <name type="scientific">Oryza meridionalis</name>
    <dbReference type="NCBI Taxonomy" id="40149"/>
    <lineage>
        <taxon>Eukaryota</taxon>
        <taxon>Viridiplantae</taxon>
        <taxon>Streptophyta</taxon>
        <taxon>Embryophyta</taxon>
        <taxon>Tracheophyta</taxon>
        <taxon>Spermatophyta</taxon>
        <taxon>Magnoliopsida</taxon>
        <taxon>Liliopsida</taxon>
        <taxon>Poales</taxon>
        <taxon>Poaceae</taxon>
        <taxon>BOP clade</taxon>
        <taxon>Oryzoideae</taxon>
        <taxon>Oryzeae</taxon>
        <taxon>Oryzinae</taxon>
        <taxon>Oryza</taxon>
    </lineage>
</organism>
<accession>A0A0E0DV93</accession>
<evidence type="ECO:0000313" key="1">
    <source>
        <dbReference type="EnsemblPlants" id="OMERI05G23940.6"/>
    </source>
</evidence>
<protein>
    <submittedName>
        <fullName evidence="1">Uncharacterized protein</fullName>
    </submittedName>
</protein>
<dbReference type="AlphaFoldDB" id="A0A0E0DV93"/>
<sequence length="88" mass="9994">MVMHVTISESSPHYCRSKLFPSTMTRASIFFISTDATNDALDDEKEAAQEAKLFGKAEAFIANFREHLAQDSTIIHVEQRRMRSIICT</sequence>
<reference evidence="1" key="2">
    <citation type="submission" date="2018-05" db="EMBL/GenBank/DDBJ databases">
        <title>OmerRS3 (Oryza meridionalis Reference Sequence Version 3).</title>
        <authorList>
            <person name="Zhang J."/>
            <person name="Kudrna D."/>
            <person name="Lee S."/>
            <person name="Talag J."/>
            <person name="Welchert J."/>
            <person name="Wing R.A."/>
        </authorList>
    </citation>
    <scope>NUCLEOTIDE SEQUENCE [LARGE SCALE GENOMIC DNA]</scope>
    <source>
        <strain evidence="1">cv. OR44</strain>
    </source>
</reference>